<dbReference type="SUPFAM" id="SSF52540">
    <property type="entry name" value="P-loop containing nucleoside triphosphate hydrolases"/>
    <property type="match status" value="1"/>
</dbReference>
<keyword evidence="4" id="KW-1185">Reference proteome</keyword>
<dbReference type="Gene3D" id="3.40.50.300">
    <property type="entry name" value="P-loop containing nucleotide triphosphate hydrolases"/>
    <property type="match status" value="1"/>
</dbReference>
<sequence>MAASEIRRVTLPTLQLSSPQRLSPVVAGKNDLSDSSRHSSNSISENSISSCSASRLHLFSFSDEFPSFVHPFRGERPLSARAYRSGRTLMHEVVDGEVLNNGGERYARRKAYRSAKADSARKMRHFSISKQGKMIDCGFREKGDVCLVEPECSIRSRRATCPEIWLSPDESCANVRKCVLRVYGDLGVGKKAIAQRIVEHAQMSNADAHFHSTEFEESSMKNIGFMMNNAEYQMEIVQGAAVESEPFQGDLTIYLLVYSIERRESFEQVAETLFRLFENRRDQAGISAVLVANKIDLQRSRRVSSLEGKMLSKIYKCAYVEMSAALALNVDVLWAELLRKIQKHVSKEEKQYEREARQRGSLMEAIRRSGRRVARSCEELVARLASM</sequence>
<comment type="similarity">
    <text evidence="1">Belongs to the small GTPase superfamily. RGK family.</text>
</comment>
<feature type="region of interest" description="Disordered" evidence="3">
    <location>
        <begin position="22"/>
        <end position="46"/>
    </location>
</feature>
<dbReference type="InterPro" id="IPR001806">
    <property type="entry name" value="Small_GTPase"/>
</dbReference>
<dbReference type="GO" id="GO:0003924">
    <property type="term" value="F:GTPase activity"/>
    <property type="evidence" value="ECO:0007669"/>
    <property type="project" value="InterPro"/>
</dbReference>
<dbReference type="PANTHER" id="PTHR45775:SF6">
    <property type="entry name" value="RAD, GEM_KIR FAMILY MEMBER 2, ISOFORM C"/>
    <property type="match status" value="1"/>
</dbReference>
<dbReference type="SMART" id="SM00175">
    <property type="entry name" value="RAB"/>
    <property type="match status" value="1"/>
</dbReference>
<keyword evidence="2" id="KW-0597">Phosphoprotein</keyword>
<evidence type="ECO:0000313" key="4">
    <source>
        <dbReference type="Proteomes" id="UP000036681"/>
    </source>
</evidence>
<protein>
    <submittedName>
        <fullName evidence="5">GTP-binding protein RAD</fullName>
    </submittedName>
</protein>
<dbReference type="PRINTS" id="PR00449">
    <property type="entry name" value="RASTRNSFRMNG"/>
</dbReference>
<name>A0A0M3HPA4_ASCLU</name>
<reference evidence="5" key="1">
    <citation type="submission" date="2017-02" db="UniProtKB">
        <authorList>
            <consortium name="WormBaseParasite"/>
        </authorList>
    </citation>
    <scope>IDENTIFICATION</scope>
</reference>
<dbReference type="SMART" id="SM00173">
    <property type="entry name" value="RAS"/>
    <property type="match status" value="1"/>
</dbReference>
<dbReference type="AlphaFoldDB" id="A0A0M3HPA4"/>
<dbReference type="GO" id="GO:0005246">
    <property type="term" value="F:calcium channel regulator activity"/>
    <property type="evidence" value="ECO:0007669"/>
    <property type="project" value="TreeGrafter"/>
</dbReference>
<evidence type="ECO:0000313" key="5">
    <source>
        <dbReference type="WBParaSite" id="ALUE_0000368801-mRNA-1"/>
    </source>
</evidence>
<dbReference type="GO" id="GO:0005886">
    <property type="term" value="C:plasma membrane"/>
    <property type="evidence" value="ECO:0007669"/>
    <property type="project" value="TreeGrafter"/>
</dbReference>
<evidence type="ECO:0000256" key="3">
    <source>
        <dbReference type="SAM" id="MobiDB-lite"/>
    </source>
</evidence>
<accession>A0A0M3HPA4</accession>
<organism evidence="4 5">
    <name type="scientific">Ascaris lumbricoides</name>
    <name type="common">Giant roundworm</name>
    <dbReference type="NCBI Taxonomy" id="6252"/>
    <lineage>
        <taxon>Eukaryota</taxon>
        <taxon>Metazoa</taxon>
        <taxon>Ecdysozoa</taxon>
        <taxon>Nematoda</taxon>
        <taxon>Chromadorea</taxon>
        <taxon>Rhabditida</taxon>
        <taxon>Spirurina</taxon>
        <taxon>Ascaridomorpha</taxon>
        <taxon>Ascaridoidea</taxon>
        <taxon>Ascarididae</taxon>
        <taxon>Ascaris</taxon>
    </lineage>
</organism>
<dbReference type="PROSITE" id="PS51421">
    <property type="entry name" value="RAS"/>
    <property type="match status" value="1"/>
</dbReference>
<dbReference type="PROSITE" id="PS51419">
    <property type="entry name" value="RAB"/>
    <property type="match status" value="1"/>
</dbReference>
<evidence type="ECO:0000256" key="2">
    <source>
        <dbReference type="ARBA" id="ARBA00022553"/>
    </source>
</evidence>
<proteinExistence type="inferred from homology"/>
<dbReference type="Proteomes" id="UP000036681">
    <property type="component" value="Unplaced"/>
</dbReference>
<dbReference type="GO" id="GO:0005525">
    <property type="term" value="F:GTP binding"/>
    <property type="evidence" value="ECO:0007669"/>
    <property type="project" value="InterPro"/>
</dbReference>
<dbReference type="WBParaSite" id="ALUE_0000368801-mRNA-1">
    <property type="protein sequence ID" value="ALUE_0000368801-mRNA-1"/>
    <property type="gene ID" value="ALUE_0000368801"/>
</dbReference>
<evidence type="ECO:0000256" key="1">
    <source>
        <dbReference type="ARBA" id="ARBA00008846"/>
    </source>
</evidence>
<dbReference type="InterPro" id="IPR027417">
    <property type="entry name" value="P-loop_NTPase"/>
</dbReference>
<dbReference type="InterPro" id="IPR051641">
    <property type="entry name" value="RGK_GTP-binding_reg"/>
</dbReference>
<dbReference type="Pfam" id="PF00071">
    <property type="entry name" value="Ras"/>
    <property type="match status" value="1"/>
</dbReference>
<dbReference type="PANTHER" id="PTHR45775">
    <property type="entry name" value="RAD, GEM/KIR FAMILY MEMBER 2, ISOFORM C"/>
    <property type="match status" value="1"/>
</dbReference>